<accession>U1QRD1</accession>
<reference evidence="1 2" key="1">
    <citation type="submission" date="2013-08" db="EMBL/GenBank/DDBJ databases">
        <authorList>
            <person name="Weinstock G."/>
            <person name="Sodergren E."/>
            <person name="Wylie T."/>
            <person name="Fulton L."/>
            <person name="Fulton R."/>
            <person name="Fronick C."/>
            <person name="O'Laughlin M."/>
            <person name="Godfrey J."/>
            <person name="Miner T."/>
            <person name="Herter B."/>
            <person name="Appelbaum E."/>
            <person name="Cordes M."/>
            <person name="Lek S."/>
            <person name="Wollam A."/>
            <person name="Pepin K.H."/>
            <person name="Palsikar V.B."/>
            <person name="Mitreva M."/>
            <person name="Wilson R.K."/>
        </authorList>
    </citation>
    <scope>NUCLEOTIDE SEQUENCE [LARGE SCALE GENOMIC DNA]</scope>
    <source>
        <strain evidence="1 2">F0542</strain>
    </source>
</reference>
<dbReference type="HOGENOM" id="CLU_701381_0_0_11"/>
<organism evidence="1 2">
    <name type="scientific">Actinomyces johnsonii F0542</name>
    <dbReference type="NCBI Taxonomy" id="1321818"/>
    <lineage>
        <taxon>Bacteria</taxon>
        <taxon>Bacillati</taxon>
        <taxon>Actinomycetota</taxon>
        <taxon>Actinomycetes</taxon>
        <taxon>Actinomycetales</taxon>
        <taxon>Actinomycetaceae</taxon>
        <taxon>Actinomyces</taxon>
    </lineage>
</organism>
<protein>
    <submittedName>
        <fullName evidence="1">Tetratricopeptide repeat protein</fullName>
    </submittedName>
</protein>
<dbReference type="EMBL" id="AWSE01000056">
    <property type="protein sequence ID" value="ERH24566.1"/>
    <property type="molecule type" value="Genomic_DNA"/>
</dbReference>
<sequence>MFEEVLRHEERYWAEHWPSSLAVNTDQDQQTDGIATPTDAQARKMQSLNRELARQAVAAATLTDIQDEEDAISLLQLLPPNPGENIKDLAEWLRDCYPPHMNGNGHSALWCEHLEPDRIGEHLVVSEADDLEPLLRELLSPSRVGTSSLRTWTILERVSTDPHLNEHAGLILNDVLVEVTQAVHAQVVDSQSPDLAAGFTKLFSAVRSHIEPDEAHEAEQSLSNAGYLTIFLECELAQRAADITRPTDESPEIDRATYASRKSSLSRCLAASGRRDEALETAQEATKLYRTLAEHNPAAYNPDLAMSLNNLANRLAGNGQQREALKTAQEATSLYRTLAEHNPAAYTLNLTKSLNTYADILEWSSNTKEAARIRQERDEVLKRMKEMEEEDDA</sequence>
<gene>
    <name evidence="1" type="ORF">HMPREF1979_01216</name>
</gene>
<dbReference type="Gene3D" id="1.25.40.10">
    <property type="entry name" value="Tetratricopeptide repeat domain"/>
    <property type="match status" value="1"/>
</dbReference>
<name>U1QRD1_9ACTO</name>
<evidence type="ECO:0000313" key="2">
    <source>
        <dbReference type="Proteomes" id="UP000016536"/>
    </source>
</evidence>
<dbReference type="Proteomes" id="UP000016536">
    <property type="component" value="Unassembled WGS sequence"/>
</dbReference>
<evidence type="ECO:0000313" key="1">
    <source>
        <dbReference type="EMBL" id="ERH24566.1"/>
    </source>
</evidence>
<comment type="caution">
    <text evidence="1">The sequence shown here is derived from an EMBL/GenBank/DDBJ whole genome shotgun (WGS) entry which is preliminary data.</text>
</comment>
<dbReference type="PATRIC" id="fig|1321818.3.peg.1018"/>
<keyword evidence="2" id="KW-1185">Reference proteome</keyword>
<proteinExistence type="predicted"/>
<dbReference type="InterPro" id="IPR011990">
    <property type="entry name" value="TPR-like_helical_dom_sf"/>
</dbReference>
<dbReference type="SUPFAM" id="SSF48452">
    <property type="entry name" value="TPR-like"/>
    <property type="match status" value="1"/>
</dbReference>
<dbReference type="AlphaFoldDB" id="U1QRD1"/>